<proteinExistence type="predicted"/>
<dbReference type="Gene3D" id="3.40.50.300">
    <property type="entry name" value="P-loop containing nucleotide triphosphate hydrolases"/>
    <property type="match status" value="1"/>
</dbReference>
<dbReference type="AlphaFoldDB" id="A0A5C5FZV4"/>
<comment type="caution">
    <text evidence="1">The sequence shown here is derived from an EMBL/GenBank/DDBJ whole genome shotgun (WGS) entry which is preliminary data.</text>
</comment>
<dbReference type="STRING" id="5288.A0A5C5FZV4"/>
<dbReference type="EMBL" id="SOZI01000025">
    <property type="protein sequence ID" value="TNY22410.1"/>
    <property type="molecule type" value="Genomic_DNA"/>
</dbReference>
<keyword evidence="1" id="KW-0808">Transferase</keyword>
<organism evidence="1 2">
    <name type="scientific">Rhodotorula diobovata</name>
    <dbReference type="NCBI Taxonomy" id="5288"/>
    <lineage>
        <taxon>Eukaryota</taxon>
        <taxon>Fungi</taxon>
        <taxon>Dikarya</taxon>
        <taxon>Basidiomycota</taxon>
        <taxon>Pucciniomycotina</taxon>
        <taxon>Microbotryomycetes</taxon>
        <taxon>Sporidiobolales</taxon>
        <taxon>Sporidiobolaceae</taxon>
        <taxon>Rhodotorula</taxon>
    </lineage>
</organism>
<keyword evidence="1" id="KW-0418">Kinase</keyword>
<protein>
    <submittedName>
        <fullName evidence="1">D-glycerate 3-kinase</fullName>
    </submittedName>
</protein>
<dbReference type="GO" id="GO:0016301">
    <property type="term" value="F:kinase activity"/>
    <property type="evidence" value="ECO:0007669"/>
    <property type="project" value="UniProtKB-KW"/>
</dbReference>
<sequence length="334" mass="36916">MPNDEQPTHRPAAELIADWIVERLEAHRDKWTADHPGKEGRAPPLVCAIQGPQGSGKSYTASKLPALLSRASSSSPTPIRTVALSLDDLYLPHSALASVAASNPSNALLSGRGQAGTHDLPLALRVLRALKTPEPGADAVRLPVFDKSLHGGEGDRVPEDEWVSVGAPDEVDVVVFEGWMNGFRPLSPPTRLRELYSLAQANPEGASARLGIDYTPPFLLEHDVAHLEAVQDNLRAYEELWELVDVFVQIRPERMGFVWEWRLEGRPLQEHNMKAQNGGVGMTDEQVKHFIARYMPGYELFLRGIDDARNPWVGGNGLRVVVDKRREVSAVERF</sequence>
<keyword evidence="2" id="KW-1185">Reference proteome</keyword>
<reference evidence="1 2" key="1">
    <citation type="submission" date="2019-03" db="EMBL/GenBank/DDBJ databases">
        <title>Rhodosporidium diobovatum UCD-FST 08-225 genome sequencing, assembly, and annotation.</title>
        <authorList>
            <person name="Fakankun I.U."/>
            <person name="Fristensky B."/>
            <person name="Levin D.B."/>
        </authorList>
    </citation>
    <scope>NUCLEOTIDE SEQUENCE [LARGE SCALE GENOMIC DNA]</scope>
    <source>
        <strain evidence="1 2">UCD-FST 08-225</strain>
    </source>
</reference>
<dbReference type="SUPFAM" id="SSF52540">
    <property type="entry name" value="P-loop containing nucleoside triphosphate hydrolases"/>
    <property type="match status" value="1"/>
</dbReference>
<gene>
    <name evidence="1" type="ORF">DMC30DRAFT_411010</name>
</gene>
<dbReference type="Proteomes" id="UP000311382">
    <property type="component" value="Unassembled WGS sequence"/>
</dbReference>
<dbReference type="OrthoDB" id="347435at2759"/>
<evidence type="ECO:0000313" key="1">
    <source>
        <dbReference type="EMBL" id="TNY22410.1"/>
    </source>
</evidence>
<accession>A0A5C5FZV4</accession>
<name>A0A5C5FZV4_9BASI</name>
<dbReference type="InterPro" id="IPR027417">
    <property type="entry name" value="P-loop_NTPase"/>
</dbReference>
<evidence type="ECO:0000313" key="2">
    <source>
        <dbReference type="Proteomes" id="UP000311382"/>
    </source>
</evidence>
<dbReference type="PANTHER" id="PTHR10285">
    <property type="entry name" value="URIDINE KINASE"/>
    <property type="match status" value="1"/>
</dbReference>